<comment type="caution">
    <text evidence="2">The sequence shown here is derived from an EMBL/GenBank/DDBJ whole genome shotgun (WGS) entry which is preliminary data.</text>
</comment>
<accession>U2L1P2</accession>
<organism evidence="2 3">
    <name type="scientific">Hoylesella pleuritidis F0068</name>
    <dbReference type="NCBI Taxonomy" id="1081904"/>
    <lineage>
        <taxon>Bacteria</taxon>
        <taxon>Pseudomonadati</taxon>
        <taxon>Bacteroidota</taxon>
        <taxon>Bacteroidia</taxon>
        <taxon>Bacteroidales</taxon>
        <taxon>Prevotellaceae</taxon>
        <taxon>Hoylesella</taxon>
    </lineage>
</organism>
<keyword evidence="3" id="KW-1185">Reference proteome</keyword>
<evidence type="ECO:0000256" key="1">
    <source>
        <dbReference type="SAM" id="MobiDB-lite"/>
    </source>
</evidence>
<evidence type="ECO:0000313" key="3">
    <source>
        <dbReference type="Proteomes" id="UP000016600"/>
    </source>
</evidence>
<dbReference type="Proteomes" id="UP000016600">
    <property type="component" value="Unassembled WGS sequence"/>
</dbReference>
<gene>
    <name evidence="2" type="ORF">HMPREF1218_2308</name>
</gene>
<evidence type="ECO:0000313" key="2">
    <source>
        <dbReference type="EMBL" id="ERJ98447.1"/>
    </source>
</evidence>
<reference evidence="2 3" key="1">
    <citation type="submission" date="2013-08" db="EMBL/GenBank/DDBJ databases">
        <authorList>
            <person name="Durkin A.S."/>
            <person name="Haft D.R."/>
            <person name="McCorrison J."/>
            <person name="Torralba M."/>
            <person name="Gillis M."/>
            <person name="Haft D.H."/>
            <person name="Methe B."/>
            <person name="Sutton G."/>
            <person name="Nelson K.E."/>
        </authorList>
    </citation>
    <scope>NUCLEOTIDE SEQUENCE [LARGE SCALE GENOMIC DNA]</scope>
    <source>
        <strain evidence="2 3">F0068</strain>
    </source>
</reference>
<sequence length="64" mass="7155">MSKRVYFSPRIDLIPIEQPTPFLSGSGVRGNRFSGIDDPPQDGGKTDGTHEVNAKYGLCWDDWE</sequence>
<dbReference type="AlphaFoldDB" id="U2L1P2"/>
<name>U2L1P2_9BACT</name>
<dbReference type="EMBL" id="AWET01000047">
    <property type="protein sequence ID" value="ERJ98447.1"/>
    <property type="molecule type" value="Genomic_DNA"/>
</dbReference>
<protein>
    <submittedName>
        <fullName evidence="2">Uncharacterized protein</fullName>
    </submittedName>
</protein>
<dbReference type="PATRIC" id="fig|1081904.3.peg.2207"/>
<feature type="region of interest" description="Disordered" evidence="1">
    <location>
        <begin position="18"/>
        <end position="51"/>
    </location>
</feature>
<proteinExistence type="predicted"/>